<dbReference type="PANTHER" id="PTHR33070">
    <property type="entry name" value="OS06G0725500 PROTEIN"/>
    <property type="match status" value="1"/>
</dbReference>
<reference evidence="2" key="1">
    <citation type="submission" date="2023-04" db="EMBL/GenBank/DDBJ databases">
        <authorList>
            <person name="Vijverberg K."/>
            <person name="Xiong W."/>
            <person name="Schranz E."/>
        </authorList>
    </citation>
    <scope>NUCLEOTIDE SEQUENCE</scope>
</reference>
<accession>A0AA36E277</accession>
<dbReference type="AlphaFoldDB" id="A0AA36E277"/>
<dbReference type="PANTHER" id="PTHR33070:SF120">
    <property type="entry name" value="EXPRESSED PROTEIN"/>
    <property type="match status" value="1"/>
</dbReference>
<feature type="region of interest" description="Disordered" evidence="1">
    <location>
        <begin position="1"/>
        <end position="20"/>
    </location>
</feature>
<dbReference type="GO" id="GO:0048364">
    <property type="term" value="P:root development"/>
    <property type="evidence" value="ECO:0007669"/>
    <property type="project" value="InterPro"/>
</dbReference>
<dbReference type="Pfam" id="PF03087">
    <property type="entry name" value="BPS1"/>
    <property type="match status" value="1"/>
</dbReference>
<sequence>MAAISSNIKPHSHGRSISLPSTLDQDHAFNQFYRSHTSQEATTSCPSSSHIGDKLNCVNDMYESIQPFLTLPSTQHSLSHGCLKEQLNKFLDELIGLLDLCSTIKDALSTSTDYAIDLQSLLRRKRGDIHGLTSSVEDYLSNRRKVKKSLYKALLGLQKQSGSSTKECPCKTSNINILMEMRSNTLAVFESLLVFLLGSNTQSGPKGWFLVSKMHRIGAKRVQCVETIEESVVQKVHDELHVLIRNKNTKSDRLVLESIKRGLKKMEFSLQDLIDQLEGLCRCLIKSRVSILNIISC</sequence>
<evidence type="ECO:0000313" key="3">
    <source>
        <dbReference type="Proteomes" id="UP001177003"/>
    </source>
</evidence>
<dbReference type="Proteomes" id="UP001177003">
    <property type="component" value="Chromosome 4"/>
</dbReference>
<keyword evidence="3" id="KW-1185">Reference proteome</keyword>
<evidence type="ECO:0000313" key="2">
    <source>
        <dbReference type="EMBL" id="CAI9280211.1"/>
    </source>
</evidence>
<proteinExistence type="predicted"/>
<dbReference type="GO" id="GO:0048367">
    <property type="term" value="P:shoot system development"/>
    <property type="evidence" value="ECO:0007669"/>
    <property type="project" value="InterPro"/>
</dbReference>
<evidence type="ECO:0000256" key="1">
    <source>
        <dbReference type="SAM" id="MobiDB-lite"/>
    </source>
</evidence>
<organism evidence="2 3">
    <name type="scientific">Lactuca saligna</name>
    <name type="common">Willowleaf lettuce</name>
    <dbReference type="NCBI Taxonomy" id="75948"/>
    <lineage>
        <taxon>Eukaryota</taxon>
        <taxon>Viridiplantae</taxon>
        <taxon>Streptophyta</taxon>
        <taxon>Embryophyta</taxon>
        <taxon>Tracheophyta</taxon>
        <taxon>Spermatophyta</taxon>
        <taxon>Magnoliopsida</taxon>
        <taxon>eudicotyledons</taxon>
        <taxon>Gunneridae</taxon>
        <taxon>Pentapetalae</taxon>
        <taxon>asterids</taxon>
        <taxon>campanulids</taxon>
        <taxon>Asterales</taxon>
        <taxon>Asteraceae</taxon>
        <taxon>Cichorioideae</taxon>
        <taxon>Cichorieae</taxon>
        <taxon>Lactucinae</taxon>
        <taxon>Lactuca</taxon>
    </lineage>
</organism>
<dbReference type="InterPro" id="IPR004320">
    <property type="entry name" value="BPS1_pln"/>
</dbReference>
<protein>
    <recommendedName>
        <fullName evidence="4">DUF241 domain protein</fullName>
    </recommendedName>
</protein>
<evidence type="ECO:0008006" key="4">
    <source>
        <dbReference type="Google" id="ProtNLM"/>
    </source>
</evidence>
<name>A0AA36E277_LACSI</name>
<dbReference type="EMBL" id="OX465080">
    <property type="protein sequence ID" value="CAI9280211.1"/>
    <property type="molecule type" value="Genomic_DNA"/>
</dbReference>
<gene>
    <name evidence="2" type="ORF">LSALG_LOCUS19970</name>
</gene>